<keyword evidence="3" id="KW-1185">Reference proteome</keyword>
<feature type="transmembrane region" description="Helical" evidence="1">
    <location>
        <begin position="26"/>
        <end position="52"/>
    </location>
</feature>
<dbReference type="EMBL" id="ML770554">
    <property type="protein sequence ID" value="KAE9383324.1"/>
    <property type="molecule type" value="Genomic_DNA"/>
</dbReference>
<dbReference type="Proteomes" id="UP000799118">
    <property type="component" value="Unassembled WGS sequence"/>
</dbReference>
<keyword evidence="1" id="KW-1133">Transmembrane helix</keyword>
<name>A0A6A4GCU4_9AGAR</name>
<keyword evidence="1" id="KW-0812">Transmembrane</keyword>
<evidence type="ECO:0000313" key="2">
    <source>
        <dbReference type="EMBL" id="KAE9383324.1"/>
    </source>
</evidence>
<accession>A0A6A4GCU4</accession>
<sequence>MESDLANNGTSVDIGRVSGFMQKASACVYVSGVLSFAFRYLFCATYVSYVVFRVESGWVLHWVLTKMTLCRFGTA</sequence>
<proteinExistence type="predicted"/>
<evidence type="ECO:0000256" key="1">
    <source>
        <dbReference type="SAM" id="Phobius"/>
    </source>
</evidence>
<gene>
    <name evidence="2" type="ORF">BT96DRAFT_929877</name>
</gene>
<protein>
    <submittedName>
        <fullName evidence="2">Uncharacterized protein</fullName>
    </submittedName>
</protein>
<reference evidence="2" key="1">
    <citation type="journal article" date="2019" name="Environ. Microbiol.">
        <title>Fungal ecological strategies reflected in gene transcription - a case study of two litter decomposers.</title>
        <authorList>
            <person name="Barbi F."/>
            <person name="Kohler A."/>
            <person name="Barry K."/>
            <person name="Baskaran P."/>
            <person name="Daum C."/>
            <person name="Fauchery L."/>
            <person name="Ihrmark K."/>
            <person name="Kuo A."/>
            <person name="LaButti K."/>
            <person name="Lipzen A."/>
            <person name="Morin E."/>
            <person name="Grigoriev I.V."/>
            <person name="Henrissat B."/>
            <person name="Lindahl B."/>
            <person name="Martin F."/>
        </authorList>
    </citation>
    <scope>NUCLEOTIDE SEQUENCE</scope>
    <source>
        <strain evidence="2">JB14</strain>
    </source>
</reference>
<keyword evidence="1" id="KW-0472">Membrane</keyword>
<dbReference type="AlphaFoldDB" id="A0A6A4GCU4"/>
<evidence type="ECO:0000313" key="3">
    <source>
        <dbReference type="Proteomes" id="UP000799118"/>
    </source>
</evidence>
<organism evidence="2 3">
    <name type="scientific">Gymnopus androsaceus JB14</name>
    <dbReference type="NCBI Taxonomy" id="1447944"/>
    <lineage>
        <taxon>Eukaryota</taxon>
        <taxon>Fungi</taxon>
        <taxon>Dikarya</taxon>
        <taxon>Basidiomycota</taxon>
        <taxon>Agaricomycotina</taxon>
        <taxon>Agaricomycetes</taxon>
        <taxon>Agaricomycetidae</taxon>
        <taxon>Agaricales</taxon>
        <taxon>Marasmiineae</taxon>
        <taxon>Omphalotaceae</taxon>
        <taxon>Gymnopus</taxon>
    </lineage>
</organism>